<evidence type="ECO:0000313" key="4">
    <source>
        <dbReference type="EMBL" id="GFY61870.1"/>
    </source>
</evidence>
<sequence>MNCKILDSSVSCPIGIAPVGLHVLAHQEAELATAKACCKEDCVFILSSSASSDIETVANEVSGLREVRPVLWMQTYIHKDRSVTMGIIRKAEASGFSAIVVTVDSPNCGLWRKVIPEDFFKMVATKMPNLPSLPRLS</sequence>
<dbReference type="AlphaFoldDB" id="A0A8X6XX25"/>
<evidence type="ECO:0000259" key="3">
    <source>
        <dbReference type="PROSITE" id="PS51349"/>
    </source>
</evidence>
<dbReference type="Gene3D" id="3.20.20.70">
    <property type="entry name" value="Aldolase class I"/>
    <property type="match status" value="1"/>
</dbReference>
<accession>A0A8X6XX25</accession>
<feature type="domain" description="FMN hydroxy acid dehydrogenase" evidence="3">
    <location>
        <begin position="1"/>
        <end position="137"/>
    </location>
</feature>
<dbReference type="OrthoDB" id="25826at2759"/>
<gene>
    <name evidence="4" type="primary">HAO1_2</name>
    <name evidence="4" type="ORF">TNIN_399131</name>
</gene>
<dbReference type="InterPro" id="IPR000262">
    <property type="entry name" value="FMN-dep_DH"/>
</dbReference>
<dbReference type="PROSITE" id="PS51349">
    <property type="entry name" value="FMN_HYDROXY_ACID_DH_2"/>
    <property type="match status" value="1"/>
</dbReference>
<dbReference type="PANTHER" id="PTHR10578:SF149">
    <property type="entry name" value="2-HYDROXYACID OXIDASE 2"/>
    <property type="match status" value="1"/>
</dbReference>
<dbReference type="SUPFAM" id="SSF51395">
    <property type="entry name" value="FMN-linked oxidoreductases"/>
    <property type="match status" value="1"/>
</dbReference>
<dbReference type="GO" id="GO:0001561">
    <property type="term" value="P:fatty acid alpha-oxidation"/>
    <property type="evidence" value="ECO:0007669"/>
    <property type="project" value="TreeGrafter"/>
</dbReference>
<dbReference type="Proteomes" id="UP000886998">
    <property type="component" value="Unassembled WGS sequence"/>
</dbReference>
<protein>
    <submittedName>
        <fullName evidence="4">Hydroxyacid oxidase 1</fullName>
    </submittedName>
</protein>
<dbReference type="GO" id="GO:0003973">
    <property type="term" value="F:(S)-2-hydroxy-acid oxidase activity"/>
    <property type="evidence" value="ECO:0007669"/>
    <property type="project" value="TreeGrafter"/>
</dbReference>
<dbReference type="InterPro" id="IPR037396">
    <property type="entry name" value="FMN_HAD"/>
</dbReference>
<dbReference type="InterPro" id="IPR013785">
    <property type="entry name" value="Aldolase_TIM"/>
</dbReference>
<dbReference type="GO" id="GO:0005782">
    <property type="term" value="C:peroxisomal matrix"/>
    <property type="evidence" value="ECO:0007669"/>
    <property type="project" value="TreeGrafter"/>
</dbReference>
<comment type="cofactor">
    <cofactor evidence="1">
        <name>FMN</name>
        <dbReference type="ChEBI" id="CHEBI:58210"/>
    </cofactor>
</comment>
<keyword evidence="2" id="KW-0560">Oxidoreductase</keyword>
<proteinExistence type="predicted"/>
<comment type="caution">
    <text evidence="4">The sequence shown here is derived from an EMBL/GenBank/DDBJ whole genome shotgun (WGS) entry which is preliminary data.</text>
</comment>
<evidence type="ECO:0000256" key="2">
    <source>
        <dbReference type="ARBA" id="ARBA00023002"/>
    </source>
</evidence>
<evidence type="ECO:0000313" key="5">
    <source>
        <dbReference type="Proteomes" id="UP000886998"/>
    </source>
</evidence>
<organism evidence="4 5">
    <name type="scientific">Trichonephila inaurata madagascariensis</name>
    <dbReference type="NCBI Taxonomy" id="2747483"/>
    <lineage>
        <taxon>Eukaryota</taxon>
        <taxon>Metazoa</taxon>
        <taxon>Ecdysozoa</taxon>
        <taxon>Arthropoda</taxon>
        <taxon>Chelicerata</taxon>
        <taxon>Arachnida</taxon>
        <taxon>Araneae</taxon>
        <taxon>Araneomorphae</taxon>
        <taxon>Entelegynae</taxon>
        <taxon>Araneoidea</taxon>
        <taxon>Nephilidae</taxon>
        <taxon>Trichonephila</taxon>
        <taxon>Trichonephila inaurata</taxon>
    </lineage>
</organism>
<dbReference type="Pfam" id="PF01070">
    <property type="entry name" value="FMN_dh"/>
    <property type="match status" value="1"/>
</dbReference>
<reference evidence="4" key="1">
    <citation type="submission" date="2020-08" db="EMBL/GenBank/DDBJ databases">
        <title>Multicomponent nature underlies the extraordinary mechanical properties of spider dragline silk.</title>
        <authorList>
            <person name="Kono N."/>
            <person name="Nakamura H."/>
            <person name="Mori M."/>
            <person name="Yoshida Y."/>
            <person name="Ohtoshi R."/>
            <person name="Malay A.D."/>
            <person name="Moran D.A.P."/>
            <person name="Tomita M."/>
            <person name="Numata K."/>
            <person name="Arakawa K."/>
        </authorList>
    </citation>
    <scope>NUCLEOTIDE SEQUENCE</scope>
</reference>
<evidence type="ECO:0000256" key="1">
    <source>
        <dbReference type="ARBA" id="ARBA00001917"/>
    </source>
</evidence>
<dbReference type="EMBL" id="BMAV01013872">
    <property type="protein sequence ID" value="GFY61870.1"/>
    <property type="molecule type" value="Genomic_DNA"/>
</dbReference>
<name>A0A8X6XX25_9ARAC</name>
<keyword evidence="5" id="KW-1185">Reference proteome</keyword>
<dbReference type="PANTHER" id="PTHR10578">
    <property type="entry name" value="S -2-HYDROXY-ACID OXIDASE-RELATED"/>
    <property type="match status" value="1"/>
</dbReference>